<protein>
    <recommendedName>
        <fullName evidence="2 6">D-ribose pyranase</fullName>
        <ecNumber evidence="2 6">5.4.99.62</ecNumber>
    </recommendedName>
</protein>
<keyword evidence="4 6" id="KW-0413">Isomerase</keyword>
<dbReference type="InterPro" id="IPR023064">
    <property type="entry name" value="D-ribose_pyranase"/>
</dbReference>
<keyword evidence="3 6" id="KW-0963">Cytoplasm</keyword>
<name>A0ABX7M4J3_9RHOO</name>
<comment type="function">
    <text evidence="6">Catalyzes the interconversion of beta-pyran and beta-furan forms of D-ribose.</text>
</comment>
<proteinExistence type="inferred from homology"/>
<reference evidence="7 8" key="1">
    <citation type="submission" date="2021-02" db="EMBL/GenBank/DDBJ databases">
        <title>Niveibacterium changnyeongensis HC41.</title>
        <authorList>
            <person name="Kang M."/>
        </authorList>
    </citation>
    <scope>NUCLEOTIDE SEQUENCE [LARGE SCALE GENOMIC DNA]</scope>
    <source>
        <strain evidence="7 8">HC41</strain>
    </source>
</reference>
<feature type="binding site" evidence="6">
    <location>
        <position position="98"/>
    </location>
    <ligand>
        <name>substrate</name>
    </ligand>
</feature>
<accession>A0ABX7M4J3</accession>
<organism evidence="7 8">
    <name type="scientific">Niveibacterium microcysteis</name>
    <dbReference type="NCBI Taxonomy" id="2811415"/>
    <lineage>
        <taxon>Bacteria</taxon>
        <taxon>Pseudomonadati</taxon>
        <taxon>Pseudomonadota</taxon>
        <taxon>Betaproteobacteria</taxon>
        <taxon>Rhodocyclales</taxon>
        <taxon>Rhodocyclaceae</taxon>
        <taxon>Niveibacterium</taxon>
    </lineage>
</organism>
<feature type="binding site" evidence="6">
    <location>
        <begin position="120"/>
        <end position="122"/>
    </location>
    <ligand>
        <name>substrate</name>
    </ligand>
</feature>
<dbReference type="Gene3D" id="3.40.1650.10">
    <property type="entry name" value="RbsD-like domain"/>
    <property type="match status" value="1"/>
</dbReference>
<comment type="pathway">
    <text evidence="6">Carbohydrate metabolism; D-ribose degradation; D-ribose 5-phosphate from beta-D-ribopyranose: step 1/2.</text>
</comment>
<feature type="active site" description="Proton donor" evidence="6">
    <location>
        <position position="20"/>
    </location>
</feature>
<evidence type="ECO:0000256" key="1">
    <source>
        <dbReference type="ARBA" id="ARBA00000223"/>
    </source>
</evidence>
<evidence type="ECO:0000313" key="7">
    <source>
        <dbReference type="EMBL" id="QSI75688.1"/>
    </source>
</evidence>
<dbReference type="PANTHER" id="PTHR37831:SF1">
    <property type="entry name" value="D-RIBOSE PYRANASE"/>
    <property type="match status" value="1"/>
</dbReference>
<evidence type="ECO:0000313" key="8">
    <source>
        <dbReference type="Proteomes" id="UP000663570"/>
    </source>
</evidence>
<dbReference type="GO" id="GO:0062193">
    <property type="term" value="F:D-ribose pyranase activity"/>
    <property type="evidence" value="ECO:0007669"/>
    <property type="project" value="UniProtKB-EC"/>
</dbReference>
<comment type="catalytic activity">
    <reaction evidence="1 6">
        <text>beta-D-ribopyranose = beta-D-ribofuranose</text>
        <dbReference type="Rhea" id="RHEA:25432"/>
        <dbReference type="ChEBI" id="CHEBI:27476"/>
        <dbReference type="ChEBI" id="CHEBI:47002"/>
        <dbReference type="EC" id="5.4.99.62"/>
    </reaction>
</comment>
<comment type="subcellular location">
    <subcellularLocation>
        <location evidence="6">Cytoplasm</location>
    </subcellularLocation>
</comment>
<comment type="subunit">
    <text evidence="6">Homodecamer.</text>
</comment>
<evidence type="ECO:0000256" key="4">
    <source>
        <dbReference type="ARBA" id="ARBA00023235"/>
    </source>
</evidence>
<dbReference type="PANTHER" id="PTHR37831">
    <property type="entry name" value="D-RIBOSE PYRANASE"/>
    <property type="match status" value="1"/>
</dbReference>
<keyword evidence="5 6" id="KW-0119">Carbohydrate metabolism</keyword>
<dbReference type="NCBIfam" id="NF008761">
    <property type="entry name" value="PRK11797.1"/>
    <property type="match status" value="1"/>
</dbReference>
<dbReference type="EC" id="5.4.99.62" evidence="2 6"/>
<keyword evidence="8" id="KW-1185">Reference proteome</keyword>
<comment type="similarity">
    <text evidence="6">Belongs to the RbsD / FucU family. RbsD subfamily.</text>
</comment>
<dbReference type="EMBL" id="CP071060">
    <property type="protein sequence ID" value="QSI75688.1"/>
    <property type="molecule type" value="Genomic_DNA"/>
</dbReference>
<dbReference type="RefSeq" id="WP_172198103.1">
    <property type="nucleotide sequence ID" value="NZ_CP071060.1"/>
</dbReference>
<evidence type="ECO:0000256" key="3">
    <source>
        <dbReference type="ARBA" id="ARBA00022490"/>
    </source>
</evidence>
<evidence type="ECO:0000256" key="5">
    <source>
        <dbReference type="ARBA" id="ARBA00023277"/>
    </source>
</evidence>
<gene>
    <name evidence="6 7" type="primary">rbsD</name>
    <name evidence="7" type="ORF">JY500_14450</name>
</gene>
<dbReference type="Pfam" id="PF05025">
    <property type="entry name" value="RbsD_FucU"/>
    <property type="match status" value="1"/>
</dbReference>
<dbReference type="SUPFAM" id="SSF102546">
    <property type="entry name" value="RbsD-like"/>
    <property type="match status" value="1"/>
</dbReference>
<dbReference type="HAMAP" id="MF_01661">
    <property type="entry name" value="D_rib_pyranase"/>
    <property type="match status" value="1"/>
</dbReference>
<dbReference type="Proteomes" id="UP000663570">
    <property type="component" value="Chromosome"/>
</dbReference>
<dbReference type="InterPro" id="IPR023750">
    <property type="entry name" value="RbsD-like_sf"/>
</dbReference>
<sequence>MKRTTLLHAELSEVIARLGHGDMLVIGDAGLPIPDGPRRIDLAVSANLPPFIDVLKAVLSEMQVESAVLADEIVARNPAVNAATLQLLGSTPVARMSHEDFKALSARARAIVRTGEFSPYANVILRAGVVF</sequence>
<feature type="binding site" evidence="6">
    <location>
        <position position="28"/>
    </location>
    <ligand>
        <name>substrate</name>
    </ligand>
</feature>
<evidence type="ECO:0000256" key="6">
    <source>
        <dbReference type="HAMAP-Rule" id="MF_01661"/>
    </source>
</evidence>
<evidence type="ECO:0000256" key="2">
    <source>
        <dbReference type="ARBA" id="ARBA00012862"/>
    </source>
</evidence>
<dbReference type="InterPro" id="IPR007721">
    <property type="entry name" value="RbsD_FucU"/>
</dbReference>